<feature type="compositionally biased region" description="Low complexity" evidence="1">
    <location>
        <begin position="1064"/>
        <end position="1073"/>
    </location>
</feature>
<feature type="compositionally biased region" description="Basic and acidic residues" evidence="1">
    <location>
        <begin position="496"/>
        <end position="517"/>
    </location>
</feature>
<feature type="compositionally biased region" description="Basic and acidic residues" evidence="1">
    <location>
        <begin position="288"/>
        <end position="298"/>
    </location>
</feature>
<protein>
    <submittedName>
        <fullName evidence="2">BQ2448_3593 protein</fullName>
    </submittedName>
</protein>
<dbReference type="OrthoDB" id="435520at2759"/>
<feature type="compositionally biased region" description="Polar residues" evidence="1">
    <location>
        <begin position="1016"/>
        <end position="1026"/>
    </location>
</feature>
<feature type="compositionally biased region" description="Polar residues" evidence="1">
    <location>
        <begin position="129"/>
        <end position="140"/>
    </location>
</feature>
<dbReference type="Gene3D" id="3.40.50.1820">
    <property type="entry name" value="alpha/beta hydrolase"/>
    <property type="match status" value="2"/>
</dbReference>
<feature type="compositionally biased region" description="Low complexity" evidence="1">
    <location>
        <begin position="326"/>
        <end position="335"/>
    </location>
</feature>
<sequence>MSLAMKSSRFEPQGSYFDQYPDRRTRLNSYAAPIPTHSTTPSSSSSSSSAIISSPRRVTVSSRGPVKVIAAAELWSTPIASRFSSPPLPPADLGLLQRARKGSANGPTSSPFPSASSEMPFSSSKAPVTSKTETSPTRTVFTEAPRRRSLSSPHASIAVDHASETTRNPPPKRSALADGLMNKGFSRDENDISGNGSPSTIGAASSHQSKRSDRVPFPPVSSDPEKARRSEMVQANVTTPTPQSPPAFLVHPDRPKPKSARPAGGKNLLLVPTPPRAATVKSPTAHENTIKVERRDDQYSTTSSASAGSRFSFIRPGSRISKLFSSRSTSSLNSTPPGILTSPSVPETNHPDQRQHTLSTSSRGSSTRDLGTTGVHTGSSQTLVIDIFAGPGVYDPLHGVYQSNPSSLSTHDSSLHAQGSQHPGGLPVPPDEFGGRGVLARGGSAPPDLDGLVASMNGRLIGGSRGEAWSSSKKKNQALVRSGKGSSPVDAWKSAGEAERSVEDEVPRGDGERRESIPDVQTPSELMSVSVERDLQPPRVVDEIQDGPLFGGVVRPSPVLQAGPSQTPSPQLERYSFIAPVGKSISADAEVIKENDTSLKFPVITSSVDETSLIGVEDESTSTNTCRHSIPNTSKMTAELESLRPTPPTLILSIDEIVRQHAGASYLSKMAASAEKTKEGPTRIGRSNPATFATNLLRPSVDGDLKQSLSECLDLQDRLEGCGADDVFLEMTKLPARSVSDDTRSMSAKSSHSQRPSRSSVTPRSSLRKLSTANVYTPESLRVERDIAQVLRSSKLTRLLTLRRPPNLGLTVSYADVGAPHGHPVLVHLGLGCVRYIMALYDEMAKAYNLRIICVDRWGLGRTSAIPDSRRGFTEWAFVMDEIIDHLGLGTYSILAHSAGGPYAVASALGEASSRVRGSLHLLAPWIVSTSSEALAGAYKLLKYVPRGVLRNAQMADWKMTTKRLGKPPTIQHTAVGYDARQGKLRWTGGGDGTINSTLEDEERQTKDGMGEVPDSTDSISQTSSKPRPRRLSTFSLKTRSTRSFIESFRSVSSPLPPPRYDESLSSELSTSSPEMNGAQLCTPHGRRDRLGTDLGQGLLRACHAESLRGSTSDLALLLNRSSKTLTNNNGVPNDATTGHLESRYLDLKMKLKIWHGDKDERISLGSVRTLQARLGNDRCELKVVEYANHQLITNAKVIGEVFESIAEEWK</sequence>
<feature type="region of interest" description="Disordered" evidence="1">
    <location>
        <begin position="739"/>
        <end position="769"/>
    </location>
</feature>
<reference evidence="3" key="1">
    <citation type="submission" date="2016-09" db="EMBL/GenBank/DDBJ databases">
        <authorList>
            <person name="Jeantristanb JTB J.-T."/>
            <person name="Ricardo R."/>
        </authorList>
    </citation>
    <scope>NUCLEOTIDE SEQUENCE [LARGE SCALE GENOMIC DNA]</scope>
</reference>
<feature type="compositionally biased region" description="Low complexity" evidence="1">
    <location>
        <begin position="107"/>
        <end position="127"/>
    </location>
</feature>
<dbReference type="PANTHER" id="PTHR43433">
    <property type="entry name" value="HYDROLASE, ALPHA/BETA FOLD FAMILY PROTEIN"/>
    <property type="match status" value="1"/>
</dbReference>
<feature type="compositionally biased region" description="Low complexity" evidence="1">
    <location>
        <begin position="357"/>
        <end position="374"/>
    </location>
</feature>
<feature type="region of interest" description="Disordered" evidence="1">
    <location>
        <begin position="404"/>
        <end position="450"/>
    </location>
</feature>
<dbReference type="STRING" id="269621.A0A238FFD4"/>
<gene>
    <name evidence="2" type="ORF">BQ2448_3593</name>
</gene>
<evidence type="ECO:0000313" key="3">
    <source>
        <dbReference type="Proteomes" id="UP000198372"/>
    </source>
</evidence>
<feature type="compositionally biased region" description="Low complexity" evidence="1">
    <location>
        <begin position="747"/>
        <end position="765"/>
    </location>
</feature>
<name>A0A238FFD4_9BASI</name>
<evidence type="ECO:0000256" key="1">
    <source>
        <dbReference type="SAM" id="MobiDB-lite"/>
    </source>
</evidence>
<dbReference type="PANTHER" id="PTHR43433:SF10">
    <property type="entry name" value="AB HYDROLASE-1 DOMAIN-CONTAINING PROTEIN"/>
    <property type="match status" value="1"/>
</dbReference>
<feature type="region of interest" description="Disordered" evidence="1">
    <location>
        <begin position="1"/>
        <end position="63"/>
    </location>
</feature>
<feature type="region of interest" description="Disordered" evidence="1">
    <location>
        <begin position="463"/>
        <end position="531"/>
    </location>
</feature>
<dbReference type="Proteomes" id="UP000198372">
    <property type="component" value="Unassembled WGS sequence"/>
</dbReference>
<dbReference type="InterPro" id="IPR050471">
    <property type="entry name" value="AB_hydrolase"/>
</dbReference>
<feature type="region of interest" description="Disordered" evidence="1">
    <location>
        <begin position="1049"/>
        <end position="1089"/>
    </location>
</feature>
<feature type="compositionally biased region" description="Low complexity" evidence="1">
    <location>
        <begin position="31"/>
        <end position="54"/>
    </location>
</feature>
<feature type="region of interest" description="Disordered" evidence="1">
    <location>
        <begin position="987"/>
        <end position="1037"/>
    </location>
</feature>
<dbReference type="EMBL" id="FMSP01000006">
    <property type="protein sequence ID" value="SCV70831.1"/>
    <property type="molecule type" value="Genomic_DNA"/>
</dbReference>
<accession>A0A238FFD4</accession>
<organism evidence="2 3">
    <name type="scientific">Microbotryum intermedium</name>
    <dbReference type="NCBI Taxonomy" id="269621"/>
    <lineage>
        <taxon>Eukaryota</taxon>
        <taxon>Fungi</taxon>
        <taxon>Dikarya</taxon>
        <taxon>Basidiomycota</taxon>
        <taxon>Pucciniomycotina</taxon>
        <taxon>Microbotryomycetes</taxon>
        <taxon>Microbotryales</taxon>
        <taxon>Microbotryaceae</taxon>
        <taxon>Microbotryum</taxon>
    </lineage>
</organism>
<feature type="compositionally biased region" description="Polar residues" evidence="1">
    <location>
        <begin position="192"/>
        <end position="207"/>
    </location>
</feature>
<feature type="compositionally biased region" description="Polar residues" evidence="1">
    <location>
        <begin position="404"/>
        <end position="421"/>
    </location>
</feature>
<proteinExistence type="predicted"/>
<dbReference type="InterPro" id="IPR029058">
    <property type="entry name" value="AB_hydrolase_fold"/>
</dbReference>
<dbReference type="AlphaFoldDB" id="A0A238FFD4"/>
<evidence type="ECO:0000313" key="2">
    <source>
        <dbReference type="EMBL" id="SCV70831.1"/>
    </source>
</evidence>
<keyword evidence="3" id="KW-1185">Reference proteome</keyword>
<feature type="region of interest" description="Disordered" evidence="1">
    <location>
        <begin position="80"/>
        <end position="310"/>
    </location>
</feature>
<feature type="compositionally biased region" description="Polar residues" evidence="1">
    <location>
        <begin position="299"/>
        <end position="309"/>
    </location>
</feature>
<dbReference type="SUPFAM" id="SSF53474">
    <property type="entry name" value="alpha/beta-Hydrolases"/>
    <property type="match status" value="1"/>
</dbReference>
<feature type="region of interest" description="Disordered" evidence="1">
    <location>
        <begin position="326"/>
        <end position="377"/>
    </location>
</feature>